<feature type="domain" description="BTB" evidence="2">
    <location>
        <begin position="30"/>
        <end position="93"/>
    </location>
</feature>
<dbReference type="InterPro" id="IPR000210">
    <property type="entry name" value="BTB/POZ_dom"/>
</dbReference>
<evidence type="ECO:0000313" key="4">
    <source>
        <dbReference type="Proteomes" id="UP000620124"/>
    </source>
</evidence>
<reference evidence="3" key="1">
    <citation type="submission" date="2020-05" db="EMBL/GenBank/DDBJ databases">
        <title>Mycena genomes resolve the evolution of fungal bioluminescence.</title>
        <authorList>
            <person name="Tsai I.J."/>
        </authorList>
    </citation>
    <scope>NUCLEOTIDE SEQUENCE</scope>
    <source>
        <strain evidence="3">CCC161011</strain>
    </source>
</reference>
<gene>
    <name evidence="3" type="ORF">MVEN_00614800</name>
</gene>
<accession>A0A8H6YPA5</accession>
<evidence type="ECO:0000313" key="3">
    <source>
        <dbReference type="EMBL" id="KAF7362657.1"/>
    </source>
</evidence>
<dbReference type="OrthoDB" id="6359816at2759"/>
<protein>
    <submittedName>
        <fullName evidence="3">BTB domain-containing protein</fullName>
    </submittedName>
</protein>
<dbReference type="AlphaFoldDB" id="A0A8H6YPA5"/>
<evidence type="ECO:0000259" key="2">
    <source>
        <dbReference type="PROSITE" id="PS50097"/>
    </source>
</evidence>
<dbReference type="Pfam" id="PF00651">
    <property type="entry name" value="BTB"/>
    <property type="match status" value="1"/>
</dbReference>
<dbReference type="SMART" id="SM00225">
    <property type="entry name" value="BTB"/>
    <property type="match status" value="1"/>
</dbReference>
<organism evidence="3 4">
    <name type="scientific">Mycena venus</name>
    <dbReference type="NCBI Taxonomy" id="2733690"/>
    <lineage>
        <taxon>Eukaryota</taxon>
        <taxon>Fungi</taxon>
        <taxon>Dikarya</taxon>
        <taxon>Basidiomycota</taxon>
        <taxon>Agaricomycotina</taxon>
        <taxon>Agaricomycetes</taxon>
        <taxon>Agaricomycetidae</taxon>
        <taxon>Agaricales</taxon>
        <taxon>Marasmiineae</taxon>
        <taxon>Mycenaceae</taxon>
        <taxon>Mycena</taxon>
    </lineage>
</organism>
<evidence type="ECO:0000256" key="1">
    <source>
        <dbReference type="SAM" id="MobiDB-lite"/>
    </source>
</evidence>
<proteinExistence type="predicted"/>
<dbReference type="PROSITE" id="PS50097">
    <property type="entry name" value="BTB"/>
    <property type="match status" value="1"/>
</dbReference>
<dbReference type="InterPro" id="IPR011333">
    <property type="entry name" value="SKP1/BTB/POZ_sf"/>
</dbReference>
<dbReference type="EMBL" id="JACAZI010000004">
    <property type="protein sequence ID" value="KAF7362657.1"/>
    <property type="molecule type" value="Genomic_DNA"/>
</dbReference>
<sequence length="317" mass="34976">MSDSDSDLTTAPSSPRFITRSPFDDGGAGADVILRSSDGIDFHVHRLVLSLASSVFKDMFAFPQPDSDPVIPTVQVSESARILDLVLRFWYPGAEPTVVQTLDDLRETLEALIMKYDVKFVVPSAKKKLREHLADDPVAVFSIACRLQWKDVALEAAKESLKLPLRAFESERPRQLQYMTAETYHTLLQYHSECAKVAASATAALQWANCQDIPGVNCTNWADPIACPRTGHWTFAHNTMAPLTAWFSAYLDGATGVLSRSPAARLDSVDLLSLPLTKLGSCSSCRVDGFLELMNFLEILRAKIDGDINSIELKLDI</sequence>
<comment type="caution">
    <text evidence="3">The sequence shown here is derived from an EMBL/GenBank/DDBJ whole genome shotgun (WGS) entry which is preliminary data.</text>
</comment>
<dbReference type="SUPFAM" id="SSF54695">
    <property type="entry name" value="POZ domain"/>
    <property type="match status" value="1"/>
</dbReference>
<dbReference type="Proteomes" id="UP000620124">
    <property type="component" value="Unassembled WGS sequence"/>
</dbReference>
<name>A0A8H6YPA5_9AGAR</name>
<feature type="region of interest" description="Disordered" evidence="1">
    <location>
        <begin position="1"/>
        <end position="22"/>
    </location>
</feature>
<dbReference type="Gene3D" id="3.30.710.10">
    <property type="entry name" value="Potassium Channel Kv1.1, Chain A"/>
    <property type="match status" value="1"/>
</dbReference>
<keyword evidence="4" id="KW-1185">Reference proteome</keyword>